<keyword evidence="1" id="KW-1133">Transmembrane helix</keyword>
<dbReference type="PANTHER" id="PTHR42208">
    <property type="entry name" value="HEAVY METAL TRANSPORTER-RELATED"/>
    <property type="match status" value="1"/>
</dbReference>
<evidence type="ECO:0000313" key="4">
    <source>
        <dbReference type="Proteomes" id="UP000004750"/>
    </source>
</evidence>
<dbReference type="EMBL" id="AGCM01000147">
    <property type="protein sequence ID" value="EHM52071.1"/>
    <property type="molecule type" value="Genomic_DNA"/>
</dbReference>
<dbReference type="InterPro" id="IPR039447">
    <property type="entry name" value="UreH-like_TM_dom"/>
</dbReference>
<evidence type="ECO:0000313" key="3">
    <source>
        <dbReference type="EMBL" id="EHM52071.1"/>
    </source>
</evidence>
<feature type="transmembrane region" description="Helical" evidence="1">
    <location>
        <begin position="198"/>
        <end position="216"/>
    </location>
</feature>
<dbReference type="PANTHER" id="PTHR42208:SF1">
    <property type="entry name" value="HEAVY METAL TRANSPORTER"/>
    <property type="match status" value="1"/>
</dbReference>
<proteinExistence type="predicted"/>
<evidence type="ECO:0000256" key="1">
    <source>
        <dbReference type="SAM" id="Phobius"/>
    </source>
</evidence>
<feature type="transmembrane region" description="Helical" evidence="1">
    <location>
        <begin position="132"/>
        <end position="154"/>
    </location>
</feature>
<feature type="transmembrane region" description="Helical" evidence="1">
    <location>
        <begin position="49"/>
        <end position="66"/>
    </location>
</feature>
<dbReference type="STRING" id="797473.HMPREF9080_02564"/>
<dbReference type="Pfam" id="PF13386">
    <property type="entry name" value="DsbD_2"/>
    <property type="match status" value="1"/>
</dbReference>
<dbReference type="Proteomes" id="UP000004750">
    <property type="component" value="Unassembled WGS sequence"/>
</dbReference>
<dbReference type="AlphaFoldDB" id="G9ZIF3"/>
<protein>
    <recommendedName>
        <fullName evidence="2">Urease accessory protein UreH-like transmembrane domain-containing protein</fullName>
    </recommendedName>
</protein>
<evidence type="ECO:0000259" key="2">
    <source>
        <dbReference type="Pfam" id="PF13386"/>
    </source>
</evidence>
<dbReference type="HOGENOM" id="CLU_032635_0_0_6"/>
<reference evidence="3 4" key="1">
    <citation type="submission" date="2011-08" db="EMBL/GenBank/DDBJ databases">
        <authorList>
            <person name="Weinstock G."/>
            <person name="Sodergren E."/>
            <person name="Clifton S."/>
            <person name="Fulton L."/>
            <person name="Fulton B."/>
            <person name="Courtney L."/>
            <person name="Fronick C."/>
            <person name="Harrison M."/>
            <person name="Strong C."/>
            <person name="Farmer C."/>
            <person name="Delahaunty K."/>
            <person name="Markovic C."/>
            <person name="Hall O."/>
            <person name="Minx P."/>
            <person name="Tomlinson C."/>
            <person name="Mitreva M."/>
            <person name="Hou S."/>
            <person name="Chen J."/>
            <person name="Wollam A."/>
            <person name="Pepin K.H."/>
            <person name="Johnson M."/>
            <person name="Bhonagiri V."/>
            <person name="Zhang X."/>
            <person name="Suruliraj S."/>
            <person name="Warren W."/>
            <person name="Chinwalla A."/>
            <person name="Mardis E.R."/>
            <person name="Wilson R.K."/>
        </authorList>
    </citation>
    <scope>NUCLEOTIDE SEQUENCE [LARGE SCALE GENOMIC DNA]</scope>
    <source>
        <strain evidence="3 4">F0432</strain>
    </source>
</reference>
<feature type="domain" description="Urease accessory protein UreH-like transmembrane" evidence="2">
    <location>
        <begin position="8"/>
        <end position="210"/>
    </location>
</feature>
<dbReference type="RefSeq" id="WP_006986556.1">
    <property type="nucleotide sequence ID" value="NZ_JH417957.1"/>
</dbReference>
<feature type="transmembrane region" description="Helical" evidence="1">
    <location>
        <begin position="78"/>
        <end position="101"/>
    </location>
</feature>
<keyword evidence="1" id="KW-0472">Membrane</keyword>
<comment type="caution">
    <text evidence="3">The sequence shown here is derived from an EMBL/GenBank/DDBJ whole genome shotgun (WGS) entry which is preliminary data.</text>
</comment>
<name>G9ZIF3_9GAMM</name>
<keyword evidence="1" id="KW-0812">Transmembrane</keyword>
<accession>G9ZIF3</accession>
<sequence>MNGAVLLTALATGLAGSAHCVAMCGGISASLGLGSTRKRYLLVYHGGRLLSYSTLGLIFGCLLPLFGFRPHNPAWGAALRIVAALAMLLVGVQIILGVNWLRRLERYGIRLWRPLAGFVQTLLPVRSASDALLLGFLWGLLPCGLIYSALGLALVSGNPLAAALVMLTFGLGTLPAMLLLGVFSGTLLQALTREGSRLLLGGLVIATALWTVWPFLAV</sequence>
<gene>
    <name evidence="3" type="ORF">HMPREF9080_02564</name>
</gene>
<dbReference type="PATRIC" id="fig|797473.3.peg.2096"/>
<organism evidence="3 4">
    <name type="scientific">Cardiobacterium valvarum F0432</name>
    <dbReference type="NCBI Taxonomy" id="797473"/>
    <lineage>
        <taxon>Bacteria</taxon>
        <taxon>Pseudomonadati</taxon>
        <taxon>Pseudomonadota</taxon>
        <taxon>Gammaproteobacteria</taxon>
        <taxon>Cardiobacteriales</taxon>
        <taxon>Cardiobacteriaceae</taxon>
        <taxon>Cardiobacterium</taxon>
    </lineage>
</organism>
<feature type="transmembrane region" description="Helical" evidence="1">
    <location>
        <begin position="160"/>
        <end position="186"/>
    </location>
</feature>